<dbReference type="Gene3D" id="2.40.170.20">
    <property type="entry name" value="TonB-dependent receptor, beta-barrel domain"/>
    <property type="match status" value="1"/>
</dbReference>
<evidence type="ECO:0000256" key="7">
    <source>
        <dbReference type="ARBA" id="ARBA00023004"/>
    </source>
</evidence>
<comment type="caution">
    <text evidence="18">The sequence shown here is derived from an EMBL/GenBank/DDBJ whole genome shotgun (WGS) entry which is preliminary data.</text>
</comment>
<dbReference type="InterPro" id="IPR039426">
    <property type="entry name" value="TonB-dep_rcpt-like"/>
</dbReference>
<evidence type="ECO:0000256" key="13">
    <source>
        <dbReference type="PROSITE-ProRule" id="PRU10144"/>
    </source>
</evidence>
<keyword evidence="18" id="KW-0675">Receptor</keyword>
<dbReference type="InterPro" id="IPR010917">
    <property type="entry name" value="TonB_rcpt_CS"/>
</dbReference>
<dbReference type="GO" id="GO:0006826">
    <property type="term" value="P:iron ion transport"/>
    <property type="evidence" value="ECO:0007669"/>
    <property type="project" value="UniProtKB-KW"/>
</dbReference>
<keyword evidence="3 12" id="KW-1134">Transmembrane beta strand</keyword>
<evidence type="ECO:0000259" key="17">
    <source>
        <dbReference type="Pfam" id="PF07715"/>
    </source>
</evidence>
<proteinExistence type="inferred from homology"/>
<dbReference type="GO" id="GO:0009279">
    <property type="term" value="C:cell outer membrane"/>
    <property type="evidence" value="ECO:0007669"/>
    <property type="project" value="UniProtKB-SubCell"/>
</dbReference>
<evidence type="ECO:0000259" key="16">
    <source>
        <dbReference type="Pfam" id="PF00593"/>
    </source>
</evidence>
<organism evidence="18 19">
    <name type="scientific">Metapseudomonas otitidis</name>
    <dbReference type="NCBI Taxonomy" id="319939"/>
    <lineage>
        <taxon>Bacteria</taxon>
        <taxon>Pseudomonadati</taxon>
        <taxon>Pseudomonadota</taxon>
        <taxon>Gammaproteobacteria</taxon>
        <taxon>Pseudomonadales</taxon>
        <taxon>Pseudomonadaceae</taxon>
        <taxon>Metapseudomonas</taxon>
    </lineage>
</organism>
<evidence type="ECO:0000313" key="19">
    <source>
        <dbReference type="Proteomes" id="UP000461288"/>
    </source>
</evidence>
<dbReference type="PROSITE" id="PS01156">
    <property type="entry name" value="TONB_DEPENDENT_REC_2"/>
    <property type="match status" value="1"/>
</dbReference>
<evidence type="ECO:0000256" key="3">
    <source>
        <dbReference type="ARBA" id="ARBA00022452"/>
    </source>
</evidence>
<dbReference type="RefSeq" id="WP_160481691.1">
    <property type="nucleotide sequence ID" value="NZ_WTFN01000048.1"/>
</dbReference>
<protein>
    <submittedName>
        <fullName evidence="18">TonB-dependent receptor</fullName>
    </submittedName>
</protein>
<evidence type="ECO:0000256" key="2">
    <source>
        <dbReference type="ARBA" id="ARBA00022448"/>
    </source>
</evidence>
<accession>A0A7X3KUV8</accession>
<evidence type="ECO:0000256" key="11">
    <source>
        <dbReference type="ARBA" id="ARBA00023237"/>
    </source>
</evidence>
<sequence>MRNRRTALRPPFTLRHLDASLALLLAFGSASAWAAERPADNPKAEEDVALQKVTVTARRREENAQDVPTPITTLGGENLEAQRIYKVQDLQQVLPSVNVAFIHARQSSVAVRGIGNNPASDGLEGSAGVYLDNVYLGRPGMAVFDLLDIEQLELLRGPQGTLFGKNTTAGVLNISTRAPTFSPERTVEVSGGQDGYFQAKGTVNGALTDTLAARLSAYRTRDDGFIKNIHTGDDLNGGERQGVRGQLLFKPSDDFNLRWINDYNEEDSSTGTMVVYGAPARYWQRAALAGASPVRDPDDKKVNIDGRQNVSVHQGGSSVEANWNLAGGYTLTSISAYRYWHFTPANDESLNVPALLNTGVEVHDRQFSQEIRLASPTGGAFDYVVGAYVFNQNLGNKTFTDYGSRADLFLLGANLNAFNNVSTQANGKIETDSYALFAQGTWHLTDRLDFTAGLRGTYEEKDAKVERFAPVGGAAVSGQAAAIRAAQLGAYDSGDLSLHNAAPSFLLNLAYKFDDDLLGYASLAHGEKSGGVNLAVGSAPVAGADSLVVGPERANDAELGFKSTLLDNRLQLNANLFWTGIHGYQATTLYQAPGSTNVVQVLANAGSVRSRGLEFEATALPLRGLTLRFNGSYNDVTYLSFKDAPCPGEVSTAPGAPATCDLTGERVVGASKWIANLSGEYKWQLENRIEPYLTASYAYRSEAEGTLDNSDLSKIDGYGLVNLSAGVRRDLGDGQVDASIWVRNATDTDYYLSAFAYLNGAYTASVGAPRTAGVSLRYDF</sequence>
<dbReference type="Proteomes" id="UP000461288">
    <property type="component" value="Unassembled WGS sequence"/>
</dbReference>
<keyword evidence="7" id="KW-0408">Iron</keyword>
<dbReference type="AlphaFoldDB" id="A0A7X3KUV8"/>
<evidence type="ECO:0000256" key="14">
    <source>
        <dbReference type="RuleBase" id="RU003357"/>
    </source>
</evidence>
<evidence type="ECO:0000256" key="5">
    <source>
        <dbReference type="ARBA" id="ARBA00022692"/>
    </source>
</evidence>
<dbReference type="Pfam" id="PF00593">
    <property type="entry name" value="TonB_dep_Rec_b-barrel"/>
    <property type="match status" value="1"/>
</dbReference>
<dbReference type="InterPro" id="IPR036942">
    <property type="entry name" value="Beta-barrel_TonB_sf"/>
</dbReference>
<evidence type="ECO:0000256" key="15">
    <source>
        <dbReference type="SAM" id="SignalP"/>
    </source>
</evidence>
<dbReference type="SUPFAM" id="SSF56935">
    <property type="entry name" value="Porins"/>
    <property type="match status" value="1"/>
</dbReference>
<dbReference type="InterPro" id="IPR012910">
    <property type="entry name" value="Plug_dom"/>
</dbReference>
<feature type="chain" id="PRO_5031279282" evidence="15">
    <location>
        <begin position="35"/>
        <end position="780"/>
    </location>
</feature>
<keyword evidence="4" id="KW-0410">Iron transport</keyword>
<feature type="domain" description="TonB-dependent receptor plug" evidence="17">
    <location>
        <begin position="64"/>
        <end position="171"/>
    </location>
</feature>
<evidence type="ECO:0000313" key="18">
    <source>
        <dbReference type="EMBL" id="MWK58011.1"/>
    </source>
</evidence>
<keyword evidence="2 12" id="KW-0813">Transport</keyword>
<evidence type="ECO:0000256" key="1">
    <source>
        <dbReference type="ARBA" id="ARBA00004571"/>
    </source>
</evidence>
<dbReference type="PANTHER" id="PTHR32552:SF81">
    <property type="entry name" value="TONB-DEPENDENT OUTER MEMBRANE RECEPTOR"/>
    <property type="match status" value="1"/>
</dbReference>
<reference evidence="18 19" key="1">
    <citation type="submission" date="2019-12" db="EMBL/GenBank/DDBJ databases">
        <title>Draft genome sequence of Pseudomonas otitidis recovered from a chicken carcass.</title>
        <authorList>
            <person name="Vieira T.R."/>
            <person name="Oliviera E.F.C."/>
            <person name="Silva N.M.V."/>
            <person name="Sambrano G.E."/>
            <person name="Cibulski S.P."/>
            <person name="Cardoso M.R.I."/>
        </authorList>
    </citation>
    <scope>NUCLEOTIDE SEQUENCE [LARGE SCALE GENOMIC DNA]</scope>
    <source>
        <strain evidence="18 19">25_K</strain>
    </source>
</reference>
<keyword evidence="9 14" id="KW-0798">TonB box</keyword>
<dbReference type="EMBL" id="WTFN01000048">
    <property type="protein sequence ID" value="MWK58011.1"/>
    <property type="molecule type" value="Genomic_DNA"/>
</dbReference>
<evidence type="ECO:0000256" key="6">
    <source>
        <dbReference type="ARBA" id="ARBA00022729"/>
    </source>
</evidence>
<feature type="signal peptide" evidence="15">
    <location>
        <begin position="1"/>
        <end position="34"/>
    </location>
</feature>
<evidence type="ECO:0000256" key="8">
    <source>
        <dbReference type="ARBA" id="ARBA00023065"/>
    </source>
</evidence>
<dbReference type="PROSITE" id="PS52016">
    <property type="entry name" value="TONB_DEPENDENT_REC_3"/>
    <property type="match status" value="1"/>
</dbReference>
<dbReference type="PANTHER" id="PTHR32552">
    <property type="entry name" value="FERRICHROME IRON RECEPTOR-RELATED"/>
    <property type="match status" value="1"/>
</dbReference>
<feature type="domain" description="TonB-dependent receptor-like beta-barrel" evidence="16">
    <location>
        <begin position="278"/>
        <end position="744"/>
    </location>
</feature>
<feature type="short sequence motif" description="TonB C-terminal box" evidence="13">
    <location>
        <begin position="763"/>
        <end position="780"/>
    </location>
</feature>
<name>A0A7X3KUV8_9GAMM</name>
<evidence type="ECO:0000256" key="4">
    <source>
        <dbReference type="ARBA" id="ARBA00022496"/>
    </source>
</evidence>
<evidence type="ECO:0000256" key="9">
    <source>
        <dbReference type="ARBA" id="ARBA00023077"/>
    </source>
</evidence>
<keyword evidence="6 15" id="KW-0732">Signal</keyword>
<comment type="subcellular location">
    <subcellularLocation>
        <location evidence="1 12">Cell outer membrane</location>
        <topology evidence="1 12">Multi-pass membrane protein</topology>
    </subcellularLocation>
</comment>
<dbReference type="InterPro" id="IPR000531">
    <property type="entry name" value="Beta-barrel_TonB"/>
</dbReference>
<dbReference type="Pfam" id="PF07715">
    <property type="entry name" value="Plug"/>
    <property type="match status" value="1"/>
</dbReference>
<keyword evidence="5 12" id="KW-0812">Transmembrane</keyword>
<keyword evidence="10 12" id="KW-0472">Membrane</keyword>
<gene>
    <name evidence="18" type="ORF">GO594_18680</name>
</gene>
<comment type="similarity">
    <text evidence="12 14">Belongs to the TonB-dependent receptor family.</text>
</comment>
<evidence type="ECO:0000256" key="10">
    <source>
        <dbReference type="ARBA" id="ARBA00023136"/>
    </source>
</evidence>
<keyword evidence="8" id="KW-0406">Ion transport</keyword>
<evidence type="ECO:0000256" key="12">
    <source>
        <dbReference type="PROSITE-ProRule" id="PRU01360"/>
    </source>
</evidence>
<keyword evidence="11 12" id="KW-0998">Cell outer membrane</keyword>